<name>A0ABR2N5W3_9ASPA</name>
<evidence type="ECO:0000256" key="3">
    <source>
        <dbReference type="ARBA" id="ARBA00022448"/>
    </source>
</evidence>
<accession>A0ABR2N5W3</accession>
<dbReference type="Pfam" id="PF00005">
    <property type="entry name" value="ABC_tran"/>
    <property type="match status" value="2"/>
</dbReference>
<dbReference type="SMART" id="SM00382">
    <property type="entry name" value="AAA"/>
    <property type="match status" value="2"/>
</dbReference>
<dbReference type="Gene3D" id="3.40.50.300">
    <property type="entry name" value="P-loop containing nucleotide triphosphate hydrolases"/>
    <property type="match status" value="2"/>
</dbReference>
<keyword evidence="5" id="KW-0677">Repeat</keyword>
<feature type="transmembrane region" description="Helical" evidence="10">
    <location>
        <begin position="650"/>
        <end position="668"/>
    </location>
</feature>
<feature type="transmembrane region" description="Helical" evidence="10">
    <location>
        <begin position="760"/>
        <end position="787"/>
    </location>
</feature>
<gene>
    <name evidence="12" type="primary">PDR2</name>
    <name evidence="12" type="ORF">KSP40_PGU011670</name>
</gene>
<feature type="transmembrane region" description="Helical" evidence="10">
    <location>
        <begin position="603"/>
        <end position="621"/>
    </location>
</feature>
<evidence type="ECO:0000256" key="8">
    <source>
        <dbReference type="ARBA" id="ARBA00022989"/>
    </source>
</evidence>
<feature type="transmembrane region" description="Helical" evidence="10">
    <location>
        <begin position="1292"/>
        <end position="1317"/>
    </location>
</feature>
<feature type="transmembrane region" description="Helical" evidence="10">
    <location>
        <begin position="1440"/>
        <end position="1466"/>
    </location>
</feature>
<keyword evidence="4 10" id="KW-0812">Transmembrane</keyword>
<keyword evidence="6" id="KW-0547">Nucleotide-binding</keyword>
<dbReference type="InterPro" id="IPR013525">
    <property type="entry name" value="ABC2_TM"/>
</dbReference>
<evidence type="ECO:0000256" key="9">
    <source>
        <dbReference type="ARBA" id="ARBA00023136"/>
    </source>
</evidence>
<dbReference type="PANTHER" id="PTHR48040:SF60">
    <property type="entry name" value="ABC TRANSPORTER DOMAIN-CONTAINING PROTEIN"/>
    <property type="match status" value="1"/>
</dbReference>
<feature type="domain" description="ABC transporter" evidence="11">
    <location>
        <begin position="162"/>
        <end position="435"/>
    </location>
</feature>
<dbReference type="Pfam" id="PF14510">
    <property type="entry name" value="ABC_trans_N"/>
    <property type="match status" value="1"/>
</dbReference>
<comment type="caution">
    <text evidence="12">The sequence shown here is derived from an EMBL/GenBank/DDBJ whole genome shotgun (WGS) entry which is preliminary data.</text>
</comment>
<feature type="transmembrane region" description="Helical" evidence="10">
    <location>
        <begin position="1359"/>
        <end position="1380"/>
    </location>
</feature>
<dbReference type="InterPro" id="IPR003593">
    <property type="entry name" value="AAA+_ATPase"/>
</dbReference>
<feature type="transmembrane region" description="Helical" evidence="10">
    <location>
        <begin position="571"/>
        <end position="591"/>
    </location>
</feature>
<dbReference type="PROSITE" id="PS50893">
    <property type="entry name" value="ABC_TRANSPORTER_2"/>
    <property type="match status" value="2"/>
</dbReference>
<dbReference type="InterPro" id="IPR034003">
    <property type="entry name" value="ABCG_PDR_2"/>
</dbReference>
<reference evidence="12 13" key="1">
    <citation type="journal article" date="2022" name="Nat. Plants">
        <title>Genomes of leafy and leafless Platanthera orchids illuminate the evolution of mycoheterotrophy.</title>
        <authorList>
            <person name="Li M.H."/>
            <person name="Liu K.W."/>
            <person name="Li Z."/>
            <person name="Lu H.C."/>
            <person name="Ye Q.L."/>
            <person name="Zhang D."/>
            <person name="Wang J.Y."/>
            <person name="Li Y.F."/>
            <person name="Zhong Z.M."/>
            <person name="Liu X."/>
            <person name="Yu X."/>
            <person name="Liu D.K."/>
            <person name="Tu X.D."/>
            <person name="Liu B."/>
            <person name="Hao Y."/>
            <person name="Liao X.Y."/>
            <person name="Jiang Y.T."/>
            <person name="Sun W.H."/>
            <person name="Chen J."/>
            <person name="Chen Y.Q."/>
            <person name="Ai Y."/>
            <person name="Zhai J.W."/>
            <person name="Wu S.S."/>
            <person name="Zhou Z."/>
            <person name="Hsiao Y.Y."/>
            <person name="Wu W.L."/>
            <person name="Chen Y.Y."/>
            <person name="Lin Y.F."/>
            <person name="Hsu J.L."/>
            <person name="Li C.Y."/>
            <person name="Wang Z.W."/>
            <person name="Zhao X."/>
            <person name="Zhong W.Y."/>
            <person name="Ma X.K."/>
            <person name="Ma L."/>
            <person name="Huang J."/>
            <person name="Chen G.Z."/>
            <person name="Huang M.Z."/>
            <person name="Huang L."/>
            <person name="Peng D.H."/>
            <person name="Luo Y.B."/>
            <person name="Zou S.Q."/>
            <person name="Chen S.P."/>
            <person name="Lan S."/>
            <person name="Tsai W.C."/>
            <person name="Van de Peer Y."/>
            <person name="Liu Z.J."/>
        </authorList>
    </citation>
    <scope>NUCLEOTIDE SEQUENCE [LARGE SCALE GENOMIC DNA]</scope>
    <source>
        <strain evidence="12">Lor288</strain>
    </source>
</reference>
<feature type="transmembrane region" description="Helical" evidence="10">
    <location>
        <begin position="1216"/>
        <end position="1234"/>
    </location>
</feature>
<dbReference type="InterPro" id="IPR027417">
    <property type="entry name" value="P-loop_NTPase"/>
</dbReference>
<evidence type="ECO:0000256" key="1">
    <source>
        <dbReference type="ARBA" id="ARBA00004141"/>
    </source>
</evidence>
<dbReference type="CDD" id="cd03232">
    <property type="entry name" value="ABCG_PDR_domain2"/>
    <property type="match status" value="1"/>
</dbReference>
<organism evidence="12 13">
    <name type="scientific">Platanthera guangdongensis</name>
    <dbReference type="NCBI Taxonomy" id="2320717"/>
    <lineage>
        <taxon>Eukaryota</taxon>
        <taxon>Viridiplantae</taxon>
        <taxon>Streptophyta</taxon>
        <taxon>Embryophyta</taxon>
        <taxon>Tracheophyta</taxon>
        <taxon>Spermatophyta</taxon>
        <taxon>Magnoliopsida</taxon>
        <taxon>Liliopsida</taxon>
        <taxon>Asparagales</taxon>
        <taxon>Orchidaceae</taxon>
        <taxon>Orchidoideae</taxon>
        <taxon>Orchideae</taxon>
        <taxon>Orchidinae</taxon>
        <taxon>Platanthera</taxon>
    </lineage>
</organism>
<protein>
    <submittedName>
        <fullName evidence="12">Pleiotropic drug resistance protein 2</fullName>
    </submittedName>
</protein>
<evidence type="ECO:0000256" key="4">
    <source>
        <dbReference type="ARBA" id="ARBA00022692"/>
    </source>
</evidence>
<feature type="transmembrane region" description="Helical" evidence="10">
    <location>
        <begin position="1329"/>
        <end position="1353"/>
    </location>
</feature>
<evidence type="ECO:0000256" key="2">
    <source>
        <dbReference type="ARBA" id="ARBA00006012"/>
    </source>
</evidence>
<dbReference type="InterPro" id="IPR003439">
    <property type="entry name" value="ABC_transporter-like_ATP-bd"/>
</dbReference>
<dbReference type="Pfam" id="PF01061">
    <property type="entry name" value="ABC2_membrane"/>
    <property type="match status" value="2"/>
</dbReference>
<dbReference type="Pfam" id="PF19055">
    <property type="entry name" value="ABC2_membrane_7"/>
    <property type="match status" value="1"/>
</dbReference>
<comment type="subcellular location">
    <subcellularLocation>
        <location evidence="1">Membrane</location>
        <topology evidence="1">Multi-pass membrane protein</topology>
    </subcellularLocation>
</comment>
<evidence type="ECO:0000256" key="5">
    <source>
        <dbReference type="ARBA" id="ARBA00022737"/>
    </source>
</evidence>
<feature type="transmembrane region" description="Helical" evidence="10">
    <location>
        <begin position="674"/>
        <end position="696"/>
    </location>
</feature>
<keyword evidence="3" id="KW-0813">Transport</keyword>
<dbReference type="CDD" id="cd03233">
    <property type="entry name" value="ABCG_PDR_domain1"/>
    <property type="match status" value="1"/>
</dbReference>
<keyword evidence="7" id="KW-0067">ATP-binding</keyword>
<dbReference type="InterPro" id="IPR013581">
    <property type="entry name" value="PDR_assoc"/>
</dbReference>
<evidence type="ECO:0000256" key="6">
    <source>
        <dbReference type="ARBA" id="ARBA00022741"/>
    </source>
</evidence>
<feature type="domain" description="ABC transporter" evidence="11">
    <location>
        <begin position="870"/>
        <end position="1123"/>
    </location>
</feature>
<dbReference type="InterPro" id="IPR043926">
    <property type="entry name" value="ABCG_dom"/>
</dbReference>
<keyword evidence="13" id="KW-1185">Reference proteome</keyword>
<feature type="transmembrane region" description="Helical" evidence="10">
    <location>
        <begin position="530"/>
        <end position="551"/>
    </location>
</feature>
<dbReference type="Pfam" id="PF08370">
    <property type="entry name" value="PDR_assoc"/>
    <property type="match status" value="1"/>
</dbReference>
<proteinExistence type="inferred from homology"/>
<keyword evidence="9 10" id="KW-0472">Membrane</keyword>
<dbReference type="InterPro" id="IPR034001">
    <property type="entry name" value="ABCG_PDR_1"/>
</dbReference>
<feature type="transmembrane region" description="Helical" evidence="10">
    <location>
        <begin position="1246"/>
        <end position="1272"/>
    </location>
</feature>
<sequence>MASIISNDADNIVHRTSSRRSWISTSFRNPMDVFHENAAAVEDEEEILKRAALEKLPTYNRTRLPMLPKVDDAGNVIDSEINLMNLDVQERKIFFNQIIKTAGDDTELFLKRLRDRFDQVGVDLPKIEVRFQNLSVEGASYVGSRALPTLLNATMNTLEKIFGFLQFSRSKKRVTKILDDVSGILKPSRMTLLLGPPGSGRTTLLRALAGRLDKELRVSGRITYCGHEVSEFFPQRTSAYISQHDIHIGEMTVRETFDFSGRCMGVGTRYKLMTEISRRESDAGIRPDPEIVAFMKAIAVEGQNSSLATDFVLQVLGLNICSDIIVGDEMRRGISGGQKKRVTAGEMLVGPAKAFFMDEISTGLDSSTTFQIVKFIKHMAHVMDGTVLLSLLQPAPEAFELFDDLILLSEGQILYQGPREHILEFFEYMGFKCPERKGVADFLQEVVSRKDQEQYWFREGQPYRYIPCTEFSNSFKSFYIGKEAAEDLRIPFDKSLAHPDALAVDKYGMSNWEVCKACFSREWLLMKRSLSIYVFKTTQITIIALITLTLFPRTNMHLESISDGGKYFRALFFSLLSVMFSGMLELAMTVLKLPVFYKQRDCLFYSPWSFGLSCVIIKIPISVLEAGIWIVITYYGIGFAPAASRFFRQFLVYFLVSQVAFALFRFIAAVGRTVVIANSLGMFVLLVVFVLGGFVVSKDDVPRWWIWVYWICPMMYGQNAIAINEFFDPRWSKPNNDKSINQPTIGKAILKSRGMFINGYWYWISVGVLVGFTFLYNICFILALTYLNPIGDPHTVIVNDDDEAKSKNQTRKKEQAPGLAKRLKEFDRPIHTGLRDTEKQDSEMNSGSSTKNIAQKVMQGMILPFQPLSLTFNNVNYFVGMPSEIGRKGVQDKHLQLLCNASGAFRPGILTALVGVSGAGKTTLMDVLAGRKTAGYIDGSINISGYPKKQETFARISGYCEQNDIHSPYVTVHESLTYSSWLRISPEIDLETRKMFVEEVMDLIELNPLRNALVGLPGIDGLSTGQRKRLTIAVELVANPSIIFMDEPTSGLDARAAAIVMRVVRNTVNTGRTVVCTIHQPSIDIFETFDELLLMKTGGQVIYAGELGHQSSKLVDYFESIPGVPRITQDQNPATWMLEITSPSIEAQLKLDFAEVYSRSSLYMKNQEMIKEMSFPAPGSMELAFSTKYALNFIDQCVACFWKQYWSYWRNPQYNAIRFFSTVVIGLLFGTIFWGKGKDTDKQQDLFNLMGAIYAAVFFLGFINATSVQPVMALERIVFYRERAAGMYSSMAYAFAQVSIEAIYIGVQSFVYSLLLFSMIDFGWKVDKFFWFFFIIFMCFLYLTLFGMMAVAVTPSHHISGIVSSFFIRIWILFCGFIIPRTMIPRGWTWMFWANPYAWSIHGLMDSQFGELENMVEIPGEVSLDVKTFLKEKLGYQHDFLGYVALAHIGFVLLFTFVFGVSIKFLNYQKR</sequence>
<dbReference type="InterPro" id="IPR029481">
    <property type="entry name" value="ABC_trans_N"/>
</dbReference>
<dbReference type="EMBL" id="JBBWWR010000001">
    <property type="protein sequence ID" value="KAK8971476.1"/>
    <property type="molecule type" value="Genomic_DNA"/>
</dbReference>
<dbReference type="Proteomes" id="UP001412067">
    <property type="component" value="Unassembled WGS sequence"/>
</dbReference>
<evidence type="ECO:0000313" key="13">
    <source>
        <dbReference type="Proteomes" id="UP001412067"/>
    </source>
</evidence>
<evidence type="ECO:0000313" key="12">
    <source>
        <dbReference type="EMBL" id="KAK8971476.1"/>
    </source>
</evidence>
<evidence type="ECO:0000259" key="11">
    <source>
        <dbReference type="PROSITE" id="PS50893"/>
    </source>
</evidence>
<dbReference type="PANTHER" id="PTHR48040">
    <property type="entry name" value="PLEIOTROPIC DRUG RESISTANCE PROTEIN 1-LIKE ISOFORM X1"/>
    <property type="match status" value="1"/>
</dbReference>
<evidence type="ECO:0000256" key="7">
    <source>
        <dbReference type="ARBA" id="ARBA00022840"/>
    </source>
</evidence>
<dbReference type="SUPFAM" id="SSF52540">
    <property type="entry name" value="P-loop containing nucleoside triphosphate hydrolases"/>
    <property type="match status" value="2"/>
</dbReference>
<evidence type="ECO:0000256" key="10">
    <source>
        <dbReference type="SAM" id="Phobius"/>
    </source>
</evidence>
<keyword evidence="8 10" id="KW-1133">Transmembrane helix</keyword>
<comment type="similarity">
    <text evidence="2">Belongs to the ABC transporter superfamily. ABCG family. PDR (TC 3.A.1.205) subfamily.</text>
</comment>